<dbReference type="Proteomes" id="UP001156881">
    <property type="component" value="Unassembled WGS sequence"/>
</dbReference>
<gene>
    <name evidence="1" type="ORF">GCM10007884_41260</name>
</gene>
<proteinExistence type="predicted"/>
<name>A0ABQ6DC82_9HYPH</name>
<organism evidence="1 2">
    <name type="scientific">Methylobacterium brachythecii</name>
    <dbReference type="NCBI Taxonomy" id="1176177"/>
    <lineage>
        <taxon>Bacteria</taxon>
        <taxon>Pseudomonadati</taxon>
        <taxon>Pseudomonadota</taxon>
        <taxon>Alphaproteobacteria</taxon>
        <taxon>Hyphomicrobiales</taxon>
        <taxon>Methylobacteriaceae</taxon>
        <taxon>Methylobacterium</taxon>
    </lineage>
</organism>
<sequence>MIDEVTRLDQPLDDQVRSPAIVLDEQDSHGSTREYAALWTTNFDMFSSVMTCVVSLTPQRTWRAAMPVLSRKIYNL</sequence>
<evidence type="ECO:0000313" key="2">
    <source>
        <dbReference type="Proteomes" id="UP001156881"/>
    </source>
</evidence>
<reference evidence="2" key="1">
    <citation type="journal article" date="2019" name="Int. J. Syst. Evol. Microbiol.">
        <title>The Global Catalogue of Microorganisms (GCM) 10K type strain sequencing project: providing services to taxonomists for standard genome sequencing and annotation.</title>
        <authorList>
            <consortium name="The Broad Institute Genomics Platform"/>
            <consortium name="The Broad Institute Genome Sequencing Center for Infectious Disease"/>
            <person name="Wu L."/>
            <person name="Ma J."/>
        </authorList>
    </citation>
    <scope>NUCLEOTIDE SEQUENCE [LARGE SCALE GENOMIC DNA]</scope>
    <source>
        <strain evidence="2">NBRC 107710</strain>
    </source>
</reference>
<keyword evidence="2" id="KW-1185">Reference proteome</keyword>
<dbReference type="EMBL" id="BSPG01000034">
    <property type="protein sequence ID" value="GLS46135.1"/>
    <property type="molecule type" value="Genomic_DNA"/>
</dbReference>
<comment type="caution">
    <text evidence="1">The sequence shown here is derived from an EMBL/GenBank/DDBJ whole genome shotgun (WGS) entry which is preliminary data.</text>
</comment>
<protein>
    <submittedName>
        <fullName evidence="1">Uncharacterized protein</fullName>
    </submittedName>
</protein>
<accession>A0ABQ6DC82</accession>
<evidence type="ECO:0000313" key="1">
    <source>
        <dbReference type="EMBL" id="GLS46135.1"/>
    </source>
</evidence>